<dbReference type="GO" id="GO:0005634">
    <property type="term" value="C:nucleus"/>
    <property type="evidence" value="ECO:0007669"/>
    <property type="project" value="UniProtKB-SubCell"/>
</dbReference>
<dbReference type="GO" id="GO:0032259">
    <property type="term" value="P:methylation"/>
    <property type="evidence" value="ECO:0007669"/>
    <property type="project" value="UniProtKB-KW"/>
</dbReference>
<evidence type="ECO:0000256" key="4">
    <source>
        <dbReference type="ARBA" id="ARBA00022691"/>
    </source>
</evidence>
<organism evidence="9 10">
    <name type="scientific">Ogataea polymorpha</name>
    <dbReference type="NCBI Taxonomy" id="460523"/>
    <lineage>
        <taxon>Eukaryota</taxon>
        <taxon>Fungi</taxon>
        <taxon>Dikarya</taxon>
        <taxon>Ascomycota</taxon>
        <taxon>Saccharomycotina</taxon>
        <taxon>Pichiomycetes</taxon>
        <taxon>Pichiales</taxon>
        <taxon>Pichiaceae</taxon>
        <taxon>Ogataea</taxon>
    </lineage>
</organism>
<evidence type="ECO:0000256" key="6">
    <source>
        <dbReference type="PIRNR" id="PIRNR038148"/>
    </source>
</evidence>
<dbReference type="FunFam" id="3.40.50.150:FF:000310">
    <property type="entry name" value="Arginine N-methyltransferase 2"/>
    <property type="match status" value="1"/>
</dbReference>
<comment type="subcellular location">
    <subcellularLocation>
        <location evidence="6">Cytoplasm</location>
    </subcellularLocation>
    <subcellularLocation>
        <location evidence="6">Nucleus</location>
    </subcellularLocation>
</comment>
<dbReference type="Proteomes" id="UP000788993">
    <property type="component" value="Unassembled WGS sequence"/>
</dbReference>
<sequence>MSELHELCRLRRPITKRHLEKLKEYLAAGIPATYTLEEGDQFERGVDEELPSTTTPLHLICENVSHDFTPEEEETVVSMIDELFLNGAGWCLINAKDETPGCVLERRGFHKSKYWEQIVSAGVRAEVLLRHMESNIEFIEEDEVAVYDEEPASQEQPEEKEKEHDPAGDSDTFLKTKLKYTDDALLTDRKDGVMMQWEEKLMRAGCESLFKSVEDPNNVVVLNIGFGMGIIDSMIQKKKPAKHYICEAHPDVLDKMQRDGWMDKNNVVVLKGKWQDTLPPLLNEGVFFDGIYFDTFSEQYSDMLELYDLLVGLLKPEGTFSFFNGLGADRLVCYEVYKRVVELDLENYGLKTEYTEIDVPKTTRPDAKDSVWADIYRPYWTCPVYFHPEARFM</sequence>
<dbReference type="GO" id="GO:0019702">
    <property type="term" value="F:protein arginine N5-methyltransferase activity"/>
    <property type="evidence" value="ECO:0007669"/>
    <property type="project" value="TreeGrafter"/>
</dbReference>
<feature type="domain" description="RMT2" evidence="8">
    <location>
        <begin position="166"/>
        <end position="393"/>
    </location>
</feature>
<dbReference type="InterPro" id="IPR029063">
    <property type="entry name" value="SAM-dependent_MTases_sf"/>
</dbReference>
<dbReference type="EMBL" id="JAEUBD010001178">
    <property type="protein sequence ID" value="KAH3664945.1"/>
    <property type="molecule type" value="Genomic_DNA"/>
</dbReference>
<evidence type="ECO:0000256" key="7">
    <source>
        <dbReference type="SAM" id="MobiDB-lite"/>
    </source>
</evidence>
<comment type="similarity">
    <text evidence="6">Belongs to the class I-like SAM-binding methyltransferase superfamily. RMT2 methyltransferase family.</text>
</comment>
<dbReference type="Gene3D" id="3.40.50.150">
    <property type="entry name" value="Vaccinia Virus protein VP39"/>
    <property type="match status" value="1"/>
</dbReference>
<dbReference type="GO" id="GO:0005737">
    <property type="term" value="C:cytoplasm"/>
    <property type="evidence" value="ECO:0007669"/>
    <property type="project" value="UniProtKB-SubCell"/>
</dbReference>
<name>A0A9P8P4N0_9ASCO</name>
<evidence type="ECO:0000313" key="9">
    <source>
        <dbReference type="EMBL" id="KAH3664945.1"/>
    </source>
</evidence>
<evidence type="ECO:0000256" key="3">
    <source>
        <dbReference type="ARBA" id="ARBA00022679"/>
    </source>
</evidence>
<evidence type="ECO:0000256" key="2">
    <source>
        <dbReference type="ARBA" id="ARBA00022603"/>
    </source>
</evidence>
<comment type="function">
    <text evidence="6">S-adenosyl-L-methionine-dependent protein-arginine N-methyltransferase that methylates the delta-nitrogen atom of arginine residues to form N5-methylarginine (type IV) in target proteins. Monomethylates ribosomal protein L12.</text>
</comment>
<evidence type="ECO:0000313" key="10">
    <source>
        <dbReference type="Proteomes" id="UP000788993"/>
    </source>
</evidence>
<gene>
    <name evidence="9" type="ORF">OGATHE_003760</name>
</gene>
<accession>A0A9P8P4N0</accession>
<protein>
    <recommendedName>
        <fullName evidence="6">Arginine N-methyltransferase 2</fullName>
        <ecNumber evidence="6">2.1.1.-</ecNumber>
    </recommendedName>
</protein>
<keyword evidence="2 6" id="KW-0489">Methyltransferase</keyword>
<comment type="caution">
    <text evidence="9">The sequence shown here is derived from an EMBL/GenBank/DDBJ whole genome shotgun (WGS) entry which is preliminary data.</text>
</comment>
<dbReference type="InterPro" id="IPR017408">
    <property type="entry name" value="Arginine_N-MeTrfase_2"/>
</dbReference>
<dbReference type="PANTHER" id="PTHR32379:SF1">
    <property type="entry name" value="GUANIDINOACETATE N-METHYLTRANSFERASE"/>
    <property type="match status" value="1"/>
</dbReference>
<evidence type="ECO:0000256" key="5">
    <source>
        <dbReference type="ARBA" id="ARBA00023242"/>
    </source>
</evidence>
<dbReference type="PANTHER" id="PTHR32379">
    <property type="entry name" value="GUANIDINOACETATE N-METHYLTRANSFERASE"/>
    <property type="match status" value="1"/>
</dbReference>
<dbReference type="SUPFAM" id="SSF53335">
    <property type="entry name" value="S-adenosyl-L-methionine-dependent methyltransferases"/>
    <property type="match status" value="1"/>
</dbReference>
<proteinExistence type="inferred from homology"/>
<keyword evidence="5 6" id="KW-0539">Nucleus</keyword>
<keyword evidence="10" id="KW-1185">Reference proteome</keyword>
<dbReference type="InterPro" id="IPR051038">
    <property type="entry name" value="RMT2/GAMT_Mtase"/>
</dbReference>
<feature type="compositionally biased region" description="Acidic residues" evidence="7">
    <location>
        <begin position="146"/>
        <end position="156"/>
    </location>
</feature>
<comment type="subunit">
    <text evidence="6">Monomer.</text>
</comment>
<dbReference type="EC" id="2.1.1.-" evidence="6"/>
<dbReference type="InterPro" id="IPR026480">
    <property type="entry name" value="RMT2_dom"/>
</dbReference>
<dbReference type="AlphaFoldDB" id="A0A9P8P4N0"/>
<keyword evidence="4" id="KW-0949">S-adenosyl-L-methionine</keyword>
<keyword evidence="1 6" id="KW-0963">Cytoplasm</keyword>
<evidence type="ECO:0000256" key="1">
    <source>
        <dbReference type="ARBA" id="ARBA00022490"/>
    </source>
</evidence>
<dbReference type="PIRSF" id="PIRSF038148">
    <property type="entry name" value="Arginine_N-mtfrase-2"/>
    <property type="match status" value="1"/>
</dbReference>
<dbReference type="PROSITE" id="PS51559">
    <property type="entry name" value="SAM_RMT2"/>
    <property type="match status" value="1"/>
</dbReference>
<dbReference type="CDD" id="cd02440">
    <property type="entry name" value="AdoMet_MTases"/>
    <property type="match status" value="1"/>
</dbReference>
<reference evidence="9" key="1">
    <citation type="journal article" date="2021" name="Open Biol.">
        <title>Shared evolutionary footprints suggest mitochondrial oxidative damage underlies multiple complex I losses in fungi.</title>
        <authorList>
            <person name="Schikora-Tamarit M.A."/>
            <person name="Marcet-Houben M."/>
            <person name="Nosek J."/>
            <person name="Gabaldon T."/>
        </authorList>
    </citation>
    <scope>NUCLEOTIDE SEQUENCE</scope>
    <source>
        <strain evidence="9">NCAIM Y.01608</strain>
    </source>
</reference>
<reference evidence="9" key="2">
    <citation type="submission" date="2021-01" db="EMBL/GenBank/DDBJ databases">
        <authorList>
            <person name="Schikora-Tamarit M.A."/>
        </authorList>
    </citation>
    <scope>NUCLEOTIDE SEQUENCE</scope>
    <source>
        <strain evidence="9">NCAIM Y.01608</strain>
    </source>
</reference>
<feature type="region of interest" description="Disordered" evidence="7">
    <location>
        <begin position="146"/>
        <end position="173"/>
    </location>
</feature>
<evidence type="ECO:0000259" key="8">
    <source>
        <dbReference type="PROSITE" id="PS51559"/>
    </source>
</evidence>
<keyword evidence="3 6" id="KW-0808">Transferase</keyword>
<feature type="compositionally biased region" description="Basic and acidic residues" evidence="7">
    <location>
        <begin position="157"/>
        <end position="167"/>
    </location>
</feature>